<protein>
    <submittedName>
        <fullName evidence="1">Haloacid dehalogenase</fullName>
    </submittedName>
</protein>
<dbReference type="InterPro" id="IPR023214">
    <property type="entry name" value="HAD_sf"/>
</dbReference>
<gene>
    <name evidence="1" type="ORF">B5E88_11060</name>
</gene>
<proteinExistence type="predicted"/>
<dbReference type="SFLD" id="SFLDG01144">
    <property type="entry name" value="C2.B.4:_PGP_Like"/>
    <property type="match status" value="1"/>
</dbReference>
<name>A0A1Y4QTY9_9ENTE</name>
<dbReference type="PANTHER" id="PTHR10000">
    <property type="entry name" value="PHOSPHOSERINE PHOSPHATASE"/>
    <property type="match status" value="1"/>
</dbReference>
<comment type="caution">
    <text evidence="1">The sequence shown here is derived from an EMBL/GenBank/DDBJ whole genome shotgun (WGS) entry which is preliminary data.</text>
</comment>
<dbReference type="SFLD" id="SFLDG01140">
    <property type="entry name" value="C2.B:_Phosphomannomutase_and_P"/>
    <property type="match status" value="1"/>
</dbReference>
<dbReference type="Pfam" id="PF08282">
    <property type="entry name" value="Hydrolase_3"/>
    <property type="match status" value="1"/>
</dbReference>
<dbReference type="SUPFAM" id="SSF56784">
    <property type="entry name" value="HAD-like"/>
    <property type="match status" value="1"/>
</dbReference>
<dbReference type="AlphaFoldDB" id="A0A1Y4QTY9"/>
<organism evidence="1 2">
    <name type="scientific">Enterococcus cecorum</name>
    <dbReference type="NCBI Taxonomy" id="44008"/>
    <lineage>
        <taxon>Bacteria</taxon>
        <taxon>Bacillati</taxon>
        <taxon>Bacillota</taxon>
        <taxon>Bacilli</taxon>
        <taxon>Lactobacillales</taxon>
        <taxon>Enterococcaceae</taxon>
        <taxon>Enterococcus</taxon>
    </lineage>
</organism>
<dbReference type="InterPro" id="IPR036412">
    <property type="entry name" value="HAD-like_sf"/>
</dbReference>
<dbReference type="SFLD" id="SFLDS00003">
    <property type="entry name" value="Haloacid_Dehalogenase"/>
    <property type="match status" value="1"/>
</dbReference>
<dbReference type="Proteomes" id="UP000196074">
    <property type="component" value="Unassembled WGS sequence"/>
</dbReference>
<evidence type="ECO:0000313" key="1">
    <source>
        <dbReference type="EMBL" id="OUQ08560.1"/>
    </source>
</evidence>
<dbReference type="GO" id="GO:0000287">
    <property type="term" value="F:magnesium ion binding"/>
    <property type="evidence" value="ECO:0007669"/>
    <property type="project" value="TreeGrafter"/>
</dbReference>
<dbReference type="RefSeq" id="WP_047241834.1">
    <property type="nucleotide sequence ID" value="NZ_LDOW01000005.1"/>
</dbReference>
<dbReference type="InterPro" id="IPR000150">
    <property type="entry name" value="Cof"/>
</dbReference>
<reference evidence="2" key="1">
    <citation type="submission" date="2017-04" db="EMBL/GenBank/DDBJ databases">
        <title>Function of individual gut microbiota members based on whole genome sequencing of pure cultures obtained from chicken caecum.</title>
        <authorList>
            <person name="Medvecky M."/>
            <person name="Cejkova D."/>
            <person name="Polansky O."/>
            <person name="Karasova D."/>
            <person name="Kubasova T."/>
            <person name="Cizek A."/>
            <person name="Rychlik I."/>
        </authorList>
    </citation>
    <scope>NUCLEOTIDE SEQUENCE [LARGE SCALE GENOMIC DNA]</scope>
    <source>
        <strain evidence="2">An144</strain>
    </source>
</reference>
<dbReference type="Gene3D" id="3.30.1240.10">
    <property type="match status" value="1"/>
</dbReference>
<dbReference type="EMBL" id="NFLC01000030">
    <property type="protein sequence ID" value="OUQ08560.1"/>
    <property type="molecule type" value="Genomic_DNA"/>
</dbReference>
<accession>A0A1Y4QTY9</accession>
<evidence type="ECO:0000313" key="2">
    <source>
        <dbReference type="Proteomes" id="UP000196074"/>
    </source>
</evidence>
<dbReference type="GO" id="GO:0005829">
    <property type="term" value="C:cytosol"/>
    <property type="evidence" value="ECO:0007669"/>
    <property type="project" value="TreeGrafter"/>
</dbReference>
<sequence length="279" mass="30848">MNIKAIFFDIDGTLFNGNGSVLASTKRAIALAQAQGILCGVATGRGYPNVLSLVSELGLDFYVTYNGQYVVYQNRVIHAHPFNEEALNQVISYAKLHHKHILFGAGEKMTGSLTMLVGQSKHFAKLLYRLPKGNHLSTGVKLLKRLAIRRKRRHYPQASDFKEPIYQCILMASRSELTRLKESLTLCDIQRSTSQSVDIVPKGGSKDKGIVALVNYLGLTMHEVAAFGDHFNDIDMLKSVGLGVAMGNAKKQVKEIADYVTADNNHDGIYLALKHFNII</sequence>
<dbReference type="GO" id="GO:0016791">
    <property type="term" value="F:phosphatase activity"/>
    <property type="evidence" value="ECO:0007669"/>
    <property type="project" value="TreeGrafter"/>
</dbReference>
<dbReference type="PANTHER" id="PTHR10000:SF25">
    <property type="entry name" value="PHOSPHATASE YKRA-RELATED"/>
    <property type="match status" value="1"/>
</dbReference>
<dbReference type="Gene3D" id="3.40.50.1000">
    <property type="entry name" value="HAD superfamily/HAD-like"/>
    <property type="match status" value="1"/>
</dbReference>
<dbReference type="NCBIfam" id="TIGR00099">
    <property type="entry name" value="Cof-subfamily"/>
    <property type="match status" value="1"/>
</dbReference>